<dbReference type="Gene3D" id="1.10.287.470">
    <property type="entry name" value="Helix hairpin bin"/>
    <property type="match status" value="1"/>
</dbReference>
<dbReference type="InterPro" id="IPR058792">
    <property type="entry name" value="Beta-barrel_RND_2"/>
</dbReference>
<dbReference type="GO" id="GO:1990281">
    <property type="term" value="C:efflux pump complex"/>
    <property type="evidence" value="ECO:0007669"/>
    <property type="project" value="TreeGrafter"/>
</dbReference>
<proteinExistence type="inferred from homology"/>
<dbReference type="Pfam" id="PF25954">
    <property type="entry name" value="Beta-barrel_RND_2"/>
    <property type="match status" value="1"/>
</dbReference>
<feature type="coiled-coil region" evidence="2">
    <location>
        <begin position="115"/>
        <end position="201"/>
    </location>
</feature>
<feature type="domain" description="YknX-like C-terminal permuted SH3-like" evidence="6">
    <location>
        <begin position="336"/>
        <end position="401"/>
    </location>
</feature>
<evidence type="ECO:0000313" key="7">
    <source>
        <dbReference type="EMBL" id="HGB13848.1"/>
    </source>
</evidence>
<name>A0A7C3WGD1_9BACT</name>
<feature type="domain" description="CusB-like beta-barrel" evidence="4">
    <location>
        <begin position="250"/>
        <end position="323"/>
    </location>
</feature>
<dbReference type="Pfam" id="PF25973">
    <property type="entry name" value="BSH_CzcB"/>
    <property type="match status" value="1"/>
</dbReference>
<evidence type="ECO:0000256" key="2">
    <source>
        <dbReference type="SAM" id="Coils"/>
    </source>
</evidence>
<evidence type="ECO:0000256" key="1">
    <source>
        <dbReference type="ARBA" id="ARBA00009477"/>
    </source>
</evidence>
<dbReference type="InterPro" id="IPR058647">
    <property type="entry name" value="BSH_CzcB-like"/>
</dbReference>
<comment type="caution">
    <text evidence="7">The sequence shown here is derived from an EMBL/GenBank/DDBJ whole genome shotgun (WGS) entry which is preliminary data.</text>
</comment>
<dbReference type="Gene3D" id="2.40.50.100">
    <property type="match status" value="1"/>
</dbReference>
<keyword evidence="2" id="KW-0175">Coiled coil</keyword>
<evidence type="ECO:0000256" key="3">
    <source>
        <dbReference type="SAM" id="Phobius"/>
    </source>
</evidence>
<feature type="transmembrane region" description="Helical" evidence="3">
    <location>
        <begin position="25"/>
        <end position="45"/>
    </location>
</feature>
<organism evidence="7">
    <name type="scientific">Desulfobacca acetoxidans</name>
    <dbReference type="NCBI Taxonomy" id="60893"/>
    <lineage>
        <taxon>Bacteria</taxon>
        <taxon>Pseudomonadati</taxon>
        <taxon>Thermodesulfobacteriota</taxon>
        <taxon>Desulfobaccia</taxon>
        <taxon>Desulfobaccales</taxon>
        <taxon>Desulfobaccaceae</taxon>
        <taxon>Desulfobacca</taxon>
    </lineage>
</organism>
<dbReference type="EMBL" id="DTHB01000016">
    <property type="protein sequence ID" value="HGB13848.1"/>
    <property type="molecule type" value="Genomic_DNA"/>
</dbReference>
<dbReference type="Gene3D" id="2.40.30.170">
    <property type="match status" value="1"/>
</dbReference>
<dbReference type="SUPFAM" id="SSF111369">
    <property type="entry name" value="HlyD-like secretion proteins"/>
    <property type="match status" value="1"/>
</dbReference>
<reference evidence="7" key="1">
    <citation type="journal article" date="2020" name="mSystems">
        <title>Genome- and Community-Level Interaction Insights into Carbon Utilization and Element Cycling Functions of Hydrothermarchaeota in Hydrothermal Sediment.</title>
        <authorList>
            <person name="Zhou Z."/>
            <person name="Liu Y."/>
            <person name="Xu W."/>
            <person name="Pan J."/>
            <person name="Luo Z.H."/>
            <person name="Li M."/>
        </authorList>
    </citation>
    <scope>NUCLEOTIDE SEQUENCE [LARGE SCALE GENOMIC DNA]</scope>
    <source>
        <strain evidence="7">SpSt-776</strain>
    </source>
</reference>
<sequence length="405" mass="44132">MLPDLDRLRIERIEGKFGPGARRRWPLFTAIGLILLLGLVALYLWGPLRPAQEVFTVAVSRVYPSQAYTLLNASGYVVPQRKASVSSKSTGRLAYLGVEEGSRVKKGQIMAALENEDLVAQRNQAEAQIRDAQAALASAEAELTDAKLQYERYKALVEQELLARQEFDSAVARYQKAQAQVAAAKARIKASQEALASAQATLEYSYIRSPFDGVVLTKNADVGEVVAPFGAAATAKASVVTMADFDSLMVEADVAEANLDKVRQGQPCEIALDAIPDQRFRGEVHMIVPTADRAKATVMTKVKFLDRDERILPEMSAKVAFLSQPLAEGQVVPRLAVSKEAIFTRNGKNWAFRVENNRARLVEVQVGEAMGELLEVTGGLKEGDRVVLKPPASLKAGDRVRPAEG</sequence>
<dbReference type="NCBIfam" id="TIGR01730">
    <property type="entry name" value="RND_mfp"/>
    <property type="match status" value="1"/>
</dbReference>
<feature type="domain" description="CzcB-like barrel-sandwich hybrid" evidence="5">
    <location>
        <begin position="82"/>
        <end position="227"/>
    </location>
</feature>
<dbReference type="GO" id="GO:0015562">
    <property type="term" value="F:efflux transmembrane transporter activity"/>
    <property type="evidence" value="ECO:0007669"/>
    <property type="project" value="TreeGrafter"/>
</dbReference>
<dbReference type="Gene3D" id="2.40.420.20">
    <property type="match status" value="1"/>
</dbReference>
<dbReference type="PANTHER" id="PTHR30469:SF38">
    <property type="entry name" value="HLYD FAMILY SECRETION PROTEIN"/>
    <property type="match status" value="1"/>
</dbReference>
<keyword evidence="3" id="KW-1133">Transmembrane helix</keyword>
<dbReference type="Pfam" id="PF25989">
    <property type="entry name" value="YknX_C"/>
    <property type="match status" value="1"/>
</dbReference>
<keyword evidence="3" id="KW-0812">Transmembrane</keyword>
<evidence type="ECO:0000259" key="5">
    <source>
        <dbReference type="Pfam" id="PF25973"/>
    </source>
</evidence>
<dbReference type="InterPro" id="IPR006143">
    <property type="entry name" value="RND_pump_MFP"/>
</dbReference>
<gene>
    <name evidence="7" type="ORF">ENV62_01220</name>
</gene>
<dbReference type="InterPro" id="IPR058637">
    <property type="entry name" value="YknX-like_C"/>
</dbReference>
<evidence type="ECO:0000259" key="4">
    <source>
        <dbReference type="Pfam" id="PF25954"/>
    </source>
</evidence>
<comment type="similarity">
    <text evidence="1">Belongs to the membrane fusion protein (MFP) (TC 8.A.1) family.</text>
</comment>
<accession>A0A7C3WGD1</accession>
<protein>
    <submittedName>
        <fullName evidence="7">Efflux RND transporter periplasmic adaptor subunit</fullName>
    </submittedName>
</protein>
<keyword evidence="3" id="KW-0472">Membrane</keyword>
<evidence type="ECO:0000259" key="6">
    <source>
        <dbReference type="Pfam" id="PF25989"/>
    </source>
</evidence>
<dbReference type="PANTHER" id="PTHR30469">
    <property type="entry name" value="MULTIDRUG RESISTANCE PROTEIN MDTA"/>
    <property type="match status" value="1"/>
</dbReference>
<dbReference type="AlphaFoldDB" id="A0A7C3WGD1"/>